<dbReference type="InterPro" id="IPR011009">
    <property type="entry name" value="Kinase-like_dom_sf"/>
</dbReference>
<dbReference type="RefSeq" id="WP_126924695.1">
    <property type="nucleotide sequence ID" value="NZ_ML133699.1"/>
</dbReference>
<name>A0A3S0QLI6_9HYPH</name>
<comment type="subcellular location">
    <subcellularLocation>
        <location evidence="1">Cytoplasm</location>
    </subcellularLocation>
</comment>
<dbReference type="AlphaFoldDB" id="A0A3S0QLI6"/>
<keyword evidence="11" id="KW-1185">Reference proteome</keyword>
<keyword evidence="2" id="KW-0963">Cytoplasm</keyword>
<sequence length="351" mass="38738">MAIPQAASINPALTARSQLLSEAEAVAIASGYYGVVAEAHRLSGEKDSNFRLATSSGDEYLLKVVNPGEAPDVTNLHTLALMHVAGRDPELPVQRVVKTLEGLPEFQLQISEDDVRTVRLVTFSKGLLQRKAKQTPAQRHNIGTMLARLQIALADFSHPAEDHFSTWDLKNVLSLKGMVDDLPTSGGKDELYAWLSLFENDIQPHVPALRAQLVHNDLNSDNIVVDPNDTDQVAGIIDFGDMVKTPVLFDVAVAAAYQLTEATDPLQAAIEFVQGFHALRALTPHEIDLLFRSVVVRMAMRIIITEWRAVRFPENSQYILRNTPQAWRQFHRLADISNEQATSAIAAALNK</sequence>
<evidence type="ECO:0000256" key="7">
    <source>
        <dbReference type="ARBA" id="ARBA00038873"/>
    </source>
</evidence>
<evidence type="ECO:0000259" key="9">
    <source>
        <dbReference type="Pfam" id="PF01636"/>
    </source>
</evidence>
<dbReference type="GO" id="GO:0005737">
    <property type="term" value="C:cytoplasm"/>
    <property type="evidence" value="ECO:0007669"/>
    <property type="project" value="UniProtKB-SubCell"/>
</dbReference>
<evidence type="ECO:0000256" key="1">
    <source>
        <dbReference type="ARBA" id="ARBA00004496"/>
    </source>
</evidence>
<dbReference type="SUPFAM" id="SSF56112">
    <property type="entry name" value="Protein kinase-like (PK-like)"/>
    <property type="match status" value="1"/>
</dbReference>
<evidence type="ECO:0000313" key="11">
    <source>
        <dbReference type="Proteomes" id="UP000278823"/>
    </source>
</evidence>
<keyword evidence="3 10" id="KW-0808">Transferase</keyword>
<dbReference type="GO" id="GO:0047992">
    <property type="term" value="F:hydroxylysine kinase activity"/>
    <property type="evidence" value="ECO:0007669"/>
    <property type="project" value="UniProtKB-EC"/>
</dbReference>
<gene>
    <name evidence="10" type="ORF">EFQ99_29570</name>
</gene>
<evidence type="ECO:0000256" key="6">
    <source>
        <dbReference type="ARBA" id="ARBA00037368"/>
    </source>
</evidence>
<evidence type="ECO:0000256" key="4">
    <source>
        <dbReference type="ARBA" id="ARBA00022777"/>
    </source>
</evidence>
<proteinExistence type="predicted"/>
<keyword evidence="4" id="KW-0418">Kinase</keyword>
<dbReference type="Pfam" id="PF01636">
    <property type="entry name" value="APH"/>
    <property type="match status" value="1"/>
</dbReference>
<dbReference type="InterPro" id="IPR050249">
    <property type="entry name" value="Pseudomonas-type_ThrB"/>
</dbReference>
<dbReference type="EC" id="2.7.1.81" evidence="7"/>
<evidence type="ECO:0000256" key="2">
    <source>
        <dbReference type="ARBA" id="ARBA00022490"/>
    </source>
</evidence>
<accession>A0A3S0QLI6</accession>
<comment type="function">
    <text evidence="6">Catalyzes the GTP-dependent phosphorylation of 5-hydroxy-L-lysine.</text>
</comment>
<comment type="caution">
    <text evidence="10">The sequence shown here is derived from an EMBL/GenBank/DDBJ whole genome shotgun (WGS) entry which is preliminary data.</text>
</comment>
<evidence type="ECO:0000256" key="5">
    <source>
        <dbReference type="ARBA" id="ARBA00036820"/>
    </source>
</evidence>
<protein>
    <recommendedName>
        <fullName evidence="8">Hydroxylysine kinase</fullName>
        <ecNumber evidence="7">2.7.1.81</ecNumber>
    </recommendedName>
</protein>
<dbReference type="PANTHER" id="PTHR21064">
    <property type="entry name" value="AMINOGLYCOSIDE PHOSPHOTRANSFERASE DOMAIN-CONTAINING PROTEIN-RELATED"/>
    <property type="match status" value="1"/>
</dbReference>
<dbReference type="Proteomes" id="UP000278823">
    <property type="component" value="Unassembled WGS sequence"/>
</dbReference>
<dbReference type="PANTHER" id="PTHR21064:SF1">
    <property type="entry name" value="HYDROXYLYSINE KINASE"/>
    <property type="match status" value="1"/>
</dbReference>
<evidence type="ECO:0000313" key="10">
    <source>
        <dbReference type="EMBL" id="RUM20520.1"/>
    </source>
</evidence>
<dbReference type="InterPro" id="IPR002575">
    <property type="entry name" value="Aminoglycoside_PTrfase"/>
</dbReference>
<dbReference type="EMBL" id="RJTH01000015">
    <property type="protein sequence ID" value="RUM20520.1"/>
    <property type="molecule type" value="Genomic_DNA"/>
</dbReference>
<evidence type="ECO:0000256" key="3">
    <source>
        <dbReference type="ARBA" id="ARBA00022679"/>
    </source>
</evidence>
<reference evidence="11" key="1">
    <citation type="submission" date="2018-11" db="EMBL/GenBank/DDBJ databases">
        <title>Rhizobium chutanense sp. nov., isolated from root nodules of Phaseolus vulgaris in China.</title>
        <authorList>
            <person name="Huo Y."/>
        </authorList>
    </citation>
    <scope>NUCLEOTIDE SEQUENCE [LARGE SCALE GENOMIC DNA]</scope>
    <source>
        <strain evidence="11">CCBAU 65647</strain>
    </source>
</reference>
<dbReference type="Gene3D" id="3.90.1200.10">
    <property type="match status" value="1"/>
</dbReference>
<dbReference type="OrthoDB" id="156345at2"/>
<organism evidence="10 11">
    <name type="scientific">Rhizobium vallis</name>
    <dbReference type="NCBI Taxonomy" id="634290"/>
    <lineage>
        <taxon>Bacteria</taxon>
        <taxon>Pseudomonadati</taxon>
        <taxon>Pseudomonadota</taxon>
        <taxon>Alphaproteobacteria</taxon>
        <taxon>Hyphomicrobiales</taxon>
        <taxon>Rhizobiaceae</taxon>
        <taxon>Rhizobium/Agrobacterium group</taxon>
        <taxon>Rhizobium</taxon>
    </lineage>
</organism>
<comment type="catalytic activity">
    <reaction evidence="5">
        <text>(5R)-5-hydroxy-L-lysine + GTP = (5R)-5-phosphooxy-L-lysine + GDP + H(+)</text>
        <dbReference type="Rhea" id="RHEA:19049"/>
        <dbReference type="ChEBI" id="CHEBI:15378"/>
        <dbReference type="ChEBI" id="CHEBI:37565"/>
        <dbReference type="ChEBI" id="CHEBI:57882"/>
        <dbReference type="ChEBI" id="CHEBI:58189"/>
        <dbReference type="ChEBI" id="CHEBI:58357"/>
        <dbReference type="EC" id="2.7.1.81"/>
    </reaction>
</comment>
<feature type="domain" description="Aminoglycoside phosphotransferase" evidence="9">
    <location>
        <begin position="43"/>
        <end position="272"/>
    </location>
</feature>
<evidence type="ECO:0000256" key="8">
    <source>
        <dbReference type="ARBA" id="ARBA00040505"/>
    </source>
</evidence>